<feature type="domain" description="Peptidase M16 C-terminal" evidence="10">
    <location>
        <begin position="672"/>
        <end position="852"/>
    </location>
</feature>
<evidence type="ECO:0000256" key="8">
    <source>
        <dbReference type="RuleBase" id="RU004447"/>
    </source>
</evidence>
<evidence type="ECO:0000256" key="5">
    <source>
        <dbReference type="ARBA" id="ARBA00022801"/>
    </source>
</evidence>
<evidence type="ECO:0000256" key="2">
    <source>
        <dbReference type="ARBA" id="ARBA00007261"/>
    </source>
</evidence>
<evidence type="ECO:0000256" key="7">
    <source>
        <dbReference type="ARBA" id="ARBA00023049"/>
    </source>
</evidence>
<feature type="domain" description="Peptidase M16 C-terminal" evidence="10">
    <location>
        <begin position="201"/>
        <end position="258"/>
    </location>
</feature>
<keyword evidence="6" id="KW-0862">Zinc</keyword>
<protein>
    <submittedName>
        <fullName evidence="11">Insulinase family protein</fullName>
    </submittedName>
</protein>
<dbReference type="Gene3D" id="3.30.830.10">
    <property type="entry name" value="Metalloenzyme, LuxS/M16 peptidase-like"/>
    <property type="match status" value="4"/>
</dbReference>
<evidence type="ECO:0000256" key="4">
    <source>
        <dbReference type="ARBA" id="ARBA00022723"/>
    </source>
</evidence>
<keyword evidence="7" id="KW-0482">Metalloprotease</keyword>
<dbReference type="SUPFAM" id="SSF63411">
    <property type="entry name" value="LuxS/MPP-like metallohydrolase"/>
    <property type="match status" value="4"/>
</dbReference>
<gene>
    <name evidence="11" type="ORF">H5P27_16270</name>
</gene>
<name>A0A7X1E9N3_9BACT</name>
<dbReference type="Proteomes" id="UP000526501">
    <property type="component" value="Unassembled WGS sequence"/>
</dbReference>
<organism evidence="11 12">
    <name type="scientific">Pelagicoccus albus</name>
    <dbReference type="NCBI Taxonomy" id="415222"/>
    <lineage>
        <taxon>Bacteria</taxon>
        <taxon>Pseudomonadati</taxon>
        <taxon>Verrucomicrobiota</taxon>
        <taxon>Opitutia</taxon>
        <taxon>Puniceicoccales</taxon>
        <taxon>Pelagicoccaceae</taxon>
        <taxon>Pelagicoccus</taxon>
    </lineage>
</organism>
<keyword evidence="4" id="KW-0479">Metal-binding</keyword>
<reference evidence="11 12" key="1">
    <citation type="submission" date="2020-07" db="EMBL/GenBank/DDBJ databases">
        <authorList>
            <person name="Feng X."/>
        </authorList>
    </citation>
    <scope>NUCLEOTIDE SEQUENCE [LARGE SCALE GENOMIC DNA]</scope>
    <source>
        <strain evidence="11 12">JCM23202</strain>
    </source>
</reference>
<comment type="caution">
    <text evidence="11">The sequence shown here is derived from an EMBL/GenBank/DDBJ whole genome shotgun (WGS) entry which is preliminary data.</text>
</comment>
<evidence type="ECO:0000256" key="6">
    <source>
        <dbReference type="ARBA" id="ARBA00022833"/>
    </source>
</evidence>
<comment type="similarity">
    <text evidence="2 8">Belongs to the peptidase M16 family.</text>
</comment>
<dbReference type="GO" id="GO:0046872">
    <property type="term" value="F:metal ion binding"/>
    <property type="evidence" value="ECO:0007669"/>
    <property type="project" value="UniProtKB-KW"/>
</dbReference>
<dbReference type="InterPro" id="IPR007863">
    <property type="entry name" value="Peptidase_M16_C"/>
</dbReference>
<dbReference type="Pfam" id="PF00675">
    <property type="entry name" value="Peptidase_M16"/>
    <property type="match status" value="1"/>
</dbReference>
<dbReference type="EMBL" id="JACHVC010000013">
    <property type="protein sequence ID" value="MBC2607609.1"/>
    <property type="molecule type" value="Genomic_DNA"/>
</dbReference>
<evidence type="ECO:0000313" key="11">
    <source>
        <dbReference type="EMBL" id="MBC2607609.1"/>
    </source>
</evidence>
<dbReference type="GO" id="GO:0004222">
    <property type="term" value="F:metalloendopeptidase activity"/>
    <property type="evidence" value="ECO:0007669"/>
    <property type="project" value="InterPro"/>
</dbReference>
<sequence>MLLPISVSQAKRDAWLHEASSLEPDERIVWGELENGFKYALMPHRAKPGLVSMRLMVGVGSLDEKDDERGLAHFVEHMAFEGTRNFKPGELIAFFQRLGMSYGVDVNAFTYHDKTVYNLELPQNDAELVEQGLRLYRDYADGILFKPERVENERGVILREKQARDTPSSKIAEASFRFSFTGTKLAQRNPIGLEWVVKETSVEQLKAFYRKWYRPDLMTLVVVGDFDRDDLEARIADNFSSLEESEEKSPKRKFGKLARSRPFRSGHYDVDGVERYTLEVSRTWEERGNVDSWKRRETDARRALATSLFNERCRILIDGMSERFANYNRIYDFPYCQLTISSGGEFWWDAFVWLDQLLRQAQTYGFTQDELDYVKSTWLQSSRSSLSSYESAEPRMLIDDLVDSIATGRVYVSSRESTERMNAYIESLSLEEVNKEFNRIWKLKRLSYFMAGDLNRPLDADVLKRRFMDDRKYSVLPYVPKLPEQLEYTELGEPGEVEEIHSIEEVGARTYRFSNNARLTFLHTKNEKDTVRALVRIGGGMLEFRDSNPGTHALAMSSLFRSGFGGQDIEEVYKELRTNVTSFVFGVEDHDAFTYRAVTQVDGLDEVFKVVSEFLLAPNIDPEAFALAQSKLKQSRELEPDGMNEGYRFLNRLLYPDDPRFHSPSISEISEVTADRITEWVEKPFKEGYLEVAVVGDVNEAALVDLFGRTLGALPPRRLLKSEFESARSMHFEAATGRRNIEYASGMGDTAASVVIWTIQEELTLKQSASLYILSAVLESRIRERVREEMGASYSPSVRYETFPAYESLRHIRADVDCQKADAGAILDVVLSLSEELSSGTIADEELRAAVAPLEEGLKQAWQDNSYLLENVLYAMQEYPEITKNAVSYRDGLLTTITVEDLKEAASRFLVVEDALAVAIVPADKTDIADAPDWDQSRRAGLAK</sequence>
<dbReference type="PANTHER" id="PTHR43690:SF34">
    <property type="entry name" value="ZINC PROTEASE PQQL-LIKE"/>
    <property type="match status" value="1"/>
</dbReference>
<dbReference type="RefSeq" id="WP_185661484.1">
    <property type="nucleotide sequence ID" value="NZ_JACHVC010000013.1"/>
</dbReference>
<dbReference type="PANTHER" id="PTHR43690">
    <property type="entry name" value="NARDILYSIN"/>
    <property type="match status" value="1"/>
</dbReference>
<comment type="cofactor">
    <cofactor evidence="1">
        <name>Zn(2+)</name>
        <dbReference type="ChEBI" id="CHEBI:29105"/>
    </cofactor>
</comment>
<dbReference type="InterPro" id="IPR001431">
    <property type="entry name" value="Pept_M16_Zn_BS"/>
</dbReference>
<keyword evidence="5" id="KW-0378">Hydrolase</keyword>
<evidence type="ECO:0000256" key="3">
    <source>
        <dbReference type="ARBA" id="ARBA00022670"/>
    </source>
</evidence>
<evidence type="ECO:0000259" key="9">
    <source>
        <dbReference type="Pfam" id="PF00675"/>
    </source>
</evidence>
<evidence type="ECO:0000259" key="10">
    <source>
        <dbReference type="Pfam" id="PF05193"/>
    </source>
</evidence>
<keyword evidence="12" id="KW-1185">Reference proteome</keyword>
<evidence type="ECO:0000313" key="12">
    <source>
        <dbReference type="Proteomes" id="UP000526501"/>
    </source>
</evidence>
<keyword evidence="3" id="KW-0645">Protease</keyword>
<proteinExistence type="inferred from homology"/>
<accession>A0A7X1E9N3</accession>
<feature type="domain" description="Peptidase M16 N-terminal" evidence="9">
    <location>
        <begin position="50"/>
        <end position="170"/>
    </location>
</feature>
<dbReference type="Pfam" id="PF05193">
    <property type="entry name" value="Peptidase_M16_C"/>
    <property type="match status" value="2"/>
</dbReference>
<dbReference type="InterPro" id="IPR050626">
    <property type="entry name" value="Peptidase_M16"/>
</dbReference>
<dbReference type="GO" id="GO:0006508">
    <property type="term" value="P:proteolysis"/>
    <property type="evidence" value="ECO:0007669"/>
    <property type="project" value="UniProtKB-KW"/>
</dbReference>
<evidence type="ECO:0000256" key="1">
    <source>
        <dbReference type="ARBA" id="ARBA00001947"/>
    </source>
</evidence>
<dbReference type="InterPro" id="IPR011249">
    <property type="entry name" value="Metalloenz_LuxS/M16"/>
</dbReference>
<dbReference type="InterPro" id="IPR011765">
    <property type="entry name" value="Pept_M16_N"/>
</dbReference>
<dbReference type="PROSITE" id="PS00143">
    <property type="entry name" value="INSULINASE"/>
    <property type="match status" value="1"/>
</dbReference>
<dbReference type="AlphaFoldDB" id="A0A7X1E9N3"/>